<dbReference type="PANTHER" id="PTHR46430">
    <property type="entry name" value="PROTEIN SKT5-RELATED"/>
    <property type="match status" value="1"/>
</dbReference>
<keyword evidence="4" id="KW-1185">Reference proteome</keyword>
<keyword evidence="1" id="KW-0677">Repeat</keyword>
<dbReference type="Proteomes" id="UP001221757">
    <property type="component" value="Unassembled WGS sequence"/>
</dbReference>
<feature type="compositionally biased region" description="Gly residues" evidence="2">
    <location>
        <begin position="152"/>
        <end position="161"/>
    </location>
</feature>
<dbReference type="PANTHER" id="PTHR46430:SF3">
    <property type="entry name" value="ACTIVATOR OF C KINASE PROTEIN 1"/>
    <property type="match status" value="1"/>
</dbReference>
<evidence type="ECO:0000256" key="2">
    <source>
        <dbReference type="SAM" id="MobiDB-lite"/>
    </source>
</evidence>
<sequence>MLASTQPAPQGTVLKGSLAFVRPTQVPTTTLSGRYSAMRRLSVLVMCTRNIPRMGDSPNASSQKGLCFQLAGAIDTPSESLFAQLFGFCLHRSPSRSRCPRPPSRRCTRCARPEAPRLQFATEEAAEAEHRLPEPTIAADGDGEAKESRGRNGQGGVGFQSGGRLATTTSASSSPSSSLNRDPASSERRPAADTALHSTLDRAASRFALNSETHAVVGTRPWGMEGGSWLSTTAMRFRASSPSLMSTYMRRTGEFCGSLLETARAELIRSVVQPETCVDKSQYTGRRLGDSEAELVLSGWYLTGSENIVKQSDSEAYLWARSAGSVRKACGTFPRLF</sequence>
<organism evidence="3 4">
    <name type="scientific">Mycena rosella</name>
    <name type="common">Pink bonnet</name>
    <name type="synonym">Agaricus rosellus</name>
    <dbReference type="NCBI Taxonomy" id="1033263"/>
    <lineage>
        <taxon>Eukaryota</taxon>
        <taxon>Fungi</taxon>
        <taxon>Dikarya</taxon>
        <taxon>Basidiomycota</taxon>
        <taxon>Agaricomycotina</taxon>
        <taxon>Agaricomycetes</taxon>
        <taxon>Agaricomycetidae</taxon>
        <taxon>Agaricales</taxon>
        <taxon>Marasmiineae</taxon>
        <taxon>Mycenaceae</taxon>
        <taxon>Mycena</taxon>
    </lineage>
</organism>
<evidence type="ECO:0000313" key="4">
    <source>
        <dbReference type="Proteomes" id="UP001221757"/>
    </source>
</evidence>
<comment type="caution">
    <text evidence="3">The sequence shown here is derived from an EMBL/GenBank/DDBJ whole genome shotgun (WGS) entry which is preliminary data.</text>
</comment>
<proteinExistence type="predicted"/>
<dbReference type="AlphaFoldDB" id="A0AAD7MCL3"/>
<dbReference type="InterPro" id="IPR051726">
    <property type="entry name" value="Chitin_Synth_Reg"/>
</dbReference>
<evidence type="ECO:0000256" key="1">
    <source>
        <dbReference type="ARBA" id="ARBA00022737"/>
    </source>
</evidence>
<gene>
    <name evidence="3" type="ORF">B0H17DRAFT_1190562</name>
</gene>
<protein>
    <submittedName>
        <fullName evidence="3">Uncharacterized protein</fullName>
    </submittedName>
</protein>
<name>A0AAD7MCL3_MYCRO</name>
<feature type="compositionally biased region" description="Low complexity" evidence="2">
    <location>
        <begin position="162"/>
        <end position="183"/>
    </location>
</feature>
<dbReference type="EMBL" id="JARKIE010000001">
    <property type="protein sequence ID" value="KAJ7710883.1"/>
    <property type="molecule type" value="Genomic_DNA"/>
</dbReference>
<evidence type="ECO:0000313" key="3">
    <source>
        <dbReference type="EMBL" id="KAJ7710883.1"/>
    </source>
</evidence>
<feature type="region of interest" description="Disordered" evidence="2">
    <location>
        <begin position="124"/>
        <end position="193"/>
    </location>
</feature>
<accession>A0AAD7MCL3</accession>
<reference evidence="3" key="1">
    <citation type="submission" date="2023-03" db="EMBL/GenBank/DDBJ databases">
        <title>Massive genome expansion in bonnet fungi (Mycena s.s.) driven by repeated elements and novel gene families across ecological guilds.</title>
        <authorList>
            <consortium name="Lawrence Berkeley National Laboratory"/>
            <person name="Harder C.B."/>
            <person name="Miyauchi S."/>
            <person name="Viragh M."/>
            <person name="Kuo A."/>
            <person name="Thoen E."/>
            <person name="Andreopoulos B."/>
            <person name="Lu D."/>
            <person name="Skrede I."/>
            <person name="Drula E."/>
            <person name="Henrissat B."/>
            <person name="Morin E."/>
            <person name="Kohler A."/>
            <person name="Barry K."/>
            <person name="LaButti K."/>
            <person name="Morin E."/>
            <person name="Salamov A."/>
            <person name="Lipzen A."/>
            <person name="Mereny Z."/>
            <person name="Hegedus B."/>
            <person name="Baldrian P."/>
            <person name="Stursova M."/>
            <person name="Weitz H."/>
            <person name="Taylor A."/>
            <person name="Grigoriev I.V."/>
            <person name="Nagy L.G."/>
            <person name="Martin F."/>
            <person name="Kauserud H."/>
        </authorList>
    </citation>
    <scope>NUCLEOTIDE SEQUENCE</scope>
    <source>
        <strain evidence="3">CBHHK067</strain>
    </source>
</reference>